<evidence type="ECO:0000256" key="24">
    <source>
        <dbReference type="ARBA" id="ARBA00048187"/>
    </source>
</evidence>
<dbReference type="EMBL" id="CAIIXF020000001">
    <property type="protein sequence ID" value="CAH1774506.1"/>
    <property type="molecule type" value="Genomic_DNA"/>
</dbReference>
<comment type="catalytic activity">
    <reaction evidence="29">
        <text>hexanoyl-CoA + oxidized [electron-transfer flavoprotein] + H(+) = (2E)-hexenoyl-CoA + reduced [electron-transfer flavoprotein]</text>
        <dbReference type="Rhea" id="RHEA:43464"/>
        <dbReference type="Rhea" id="RHEA-COMP:10685"/>
        <dbReference type="Rhea" id="RHEA-COMP:10686"/>
        <dbReference type="ChEBI" id="CHEBI:15378"/>
        <dbReference type="ChEBI" id="CHEBI:57692"/>
        <dbReference type="ChEBI" id="CHEBI:58307"/>
        <dbReference type="ChEBI" id="CHEBI:62077"/>
        <dbReference type="ChEBI" id="CHEBI:62620"/>
    </reaction>
    <physiologicalReaction direction="left-to-right" evidence="29">
        <dbReference type="Rhea" id="RHEA:43465"/>
    </physiologicalReaction>
</comment>
<dbReference type="GO" id="GO:0004466">
    <property type="term" value="F:long-chain fatty acyl-CoA dehydrogenase activity"/>
    <property type="evidence" value="ECO:0007669"/>
    <property type="project" value="UniProtKB-EC"/>
</dbReference>
<comment type="catalytic activity">
    <reaction evidence="18">
        <text>a long-chain 2,3-saturated fatty acyl-CoA + oxidized [electron-transfer flavoprotein] + H(+) = a long-chain (2E)-enoyl-CoA + reduced [electron-transfer flavoprotein]</text>
        <dbReference type="Rhea" id="RHEA:17721"/>
        <dbReference type="Rhea" id="RHEA-COMP:10685"/>
        <dbReference type="Rhea" id="RHEA-COMP:10686"/>
        <dbReference type="ChEBI" id="CHEBI:15378"/>
        <dbReference type="ChEBI" id="CHEBI:57692"/>
        <dbReference type="ChEBI" id="CHEBI:58307"/>
        <dbReference type="ChEBI" id="CHEBI:83721"/>
        <dbReference type="ChEBI" id="CHEBI:83727"/>
        <dbReference type="EC" id="1.3.8.8"/>
    </reaction>
    <physiologicalReaction direction="left-to-right" evidence="18">
        <dbReference type="Rhea" id="RHEA:17722"/>
    </physiologicalReaction>
</comment>
<comment type="catalytic activity">
    <reaction evidence="24">
        <text>(5Z)-tetradecenoyl-CoA + oxidized [electron-transfer flavoprotein] + H(+) = (2E,5Z)-tetradecadienoyl-CoA + reduced [electron-transfer flavoprotein]</text>
        <dbReference type="Rhea" id="RHEA:47448"/>
        <dbReference type="Rhea" id="RHEA-COMP:10685"/>
        <dbReference type="Rhea" id="RHEA-COMP:10686"/>
        <dbReference type="ChEBI" id="CHEBI:15378"/>
        <dbReference type="ChEBI" id="CHEBI:57692"/>
        <dbReference type="ChEBI" id="CHEBI:58307"/>
        <dbReference type="ChEBI" id="CHEBI:84650"/>
        <dbReference type="ChEBI" id="CHEBI:87701"/>
    </reaction>
    <physiologicalReaction direction="left-to-right" evidence="24">
        <dbReference type="Rhea" id="RHEA:47449"/>
    </physiologicalReaction>
</comment>
<keyword evidence="12" id="KW-0809">Transit peptide</keyword>
<keyword evidence="11" id="KW-0276">Fatty acid metabolism</keyword>
<keyword evidence="9 31" id="KW-0285">Flavoprotein</keyword>
<evidence type="ECO:0000256" key="31">
    <source>
        <dbReference type="RuleBase" id="RU362125"/>
    </source>
</evidence>
<dbReference type="InterPro" id="IPR034179">
    <property type="entry name" value="LCAD"/>
</dbReference>
<dbReference type="Pfam" id="PF02770">
    <property type="entry name" value="Acyl-CoA_dh_M"/>
    <property type="match status" value="1"/>
</dbReference>
<dbReference type="GO" id="GO:0019254">
    <property type="term" value="P:carnitine metabolic process, CoA-linked"/>
    <property type="evidence" value="ECO:0007669"/>
    <property type="project" value="TreeGrafter"/>
</dbReference>
<comment type="subunit">
    <text evidence="5">Homotetramer.</text>
</comment>
<dbReference type="FunFam" id="1.10.540.10:FF:000017">
    <property type="entry name" value="long-chain specific acyl-CoA dehydrogenase, mitochondrial"/>
    <property type="match status" value="1"/>
</dbReference>
<comment type="catalytic activity">
    <reaction evidence="21">
        <text>oxidized [electron-transfer flavoprotein] + hexadecanoyl-CoA + H(+) = (2E)-hexadecenoyl-CoA + reduced [electron-transfer flavoprotein]</text>
        <dbReference type="Rhea" id="RHEA:43448"/>
        <dbReference type="Rhea" id="RHEA-COMP:10685"/>
        <dbReference type="Rhea" id="RHEA-COMP:10686"/>
        <dbReference type="ChEBI" id="CHEBI:15378"/>
        <dbReference type="ChEBI" id="CHEBI:57379"/>
        <dbReference type="ChEBI" id="CHEBI:57692"/>
        <dbReference type="ChEBI" id="CHEBI:58307"/>
        <dbReference type="ChEBI" id="CHEBI:61526"/>
    </reaction>
    <physiologicalReaction direction="left-to-right" evidence="21">
        <dbReference type="Rhea" id="RHEA:43449"/>
    </physiologicalReaction>
</comment>
<evidence type="ECO:0000256" key="16">
    <source>
        <dbReference type="ARBA" id="ARBA00023128"/>
    </source>
</evidence>
<evidence type="ECO:0000256" key="19">
    <source>
        <dbReference type="ARBA" id="ARBA00047546"/>
    </source>
</evidence>
<reference evidence="35" key="1">
    <citation type="submission" date="2022-03" db="EMBL/GenBank/DDBJ databases">
        <authorList>
            <person name="Martin C."/>
        </authorList>
    </citation>
    <scope>NUCLEOTIDE SEQUENCE</scope>
</reference>
<evidence type="ECO:0000256" key="13">
    <source>
        <dbReference type="ARBA" id="ARBA00022990"/>
    </source>
</evidence>
<dbReference type="Gene3D" id="1.20.140.10">
    <property type="entry name" value="Butyryl-CoA Dehydrogenase, subunit A, domain 3"/>
    <property type="match status" value="1"/>
</dbReference>
<evidence type="ECO:0000256" key="8">
    <source>
        <dbReference type="ARBA" id="ARBA00022553"/>
    </source>
</evidence>
<comment type="catalytic activity">
    <reaction evidence="26">
        <text>octanoyl-CoA + oxidized [electron-transfer flavoprotein] + H(+) = (2E)-octenoyl-CoA + reduced [electron-transfer flavoprotein]</text>
        <dbReference type="Rhea" id="RHEA:48180"/>
        <dbReference type="Rhea" id="RHEA-COMP:10685"/>
        <dbReference type="Rhea" id="RHEA-COMP:10686"/>
        <dbReference type="ChEBI" id="CHEBI:15378"/>
        <dbReference type="ChEBI" id="CHEBI:57386"/>
        <dbReference type="ChEBI" id="CHEBI:57692"/>
        <dbReference type="ChEBI" id="CHEBI:58307"/>
        <dbReference type="ChEBI" id="CHEBI:62242"/>
    </reaction>
    <physiologicalReaction direction="left-to-right" evidence="26">
        <dbReference type="Rhea" id="RHEA:48181"/>
    </physiologicalReaction>
</comment>
<evidence type="ECO:0000256" key="20">
    <source>
        <dbReference type="ARBA" id="ARBA00047893"/>
    </source>
</evidence>
<evidence type="ECO:0000256" key="14">
    <source>
        <dbReference type="ARBA" id="ARBA00023002"/>
    </source>
</evidence>
<evidence type="ECO:0000256" key="3">
    <source>
        <dbReference type="ARBA" id="ARBA00005198"/>
    </source>
</evidence>
<dbReference type="InterPro" id="IPR006089">
    <property type="entry name" value="Acyl-CoA_DH_CS"/>
</dbReference>
<sequence length="449" mass="50551">MQTVKKLFGPKNSPLAESLRCLRGKQHIRRKLDKTVYAQTRCISTTQHVNKDFRPEVGQVNNLMDIGTRRILDEDKDLFRENVRRFFTEEVSPYHAQWEKDGQVSRELWLKAGEQGLLGVNTPAEIGGIGGDFIDSMIVLEEQCYSNCSGPGFILHSDVVMPYLRHFGTKEQLEKYIPDMVAGKKIGAIAMTEPGAGSDLQGIRTNAVKDGDDWILNGSKVFITNGFMSDVVIVVAVTNTEAKSKAHGISLFLVDAGTPGFKKGKKLEKIGLKAQDTSELFFEDVRLGPESVLGEINKGFYYLMMELPQERLMAASIGQAACEWMFEETRAYIKQRKAFGKTIADLQVTQHKMAEMKTEICIGRAFIDQCYELHSVKKLDSYTASMAKYWNTDIQNKIATQCLQLHGGWGYMLEYPIARAFLDARVQPIYTGTNEIMKELIARQIVSDK</sequence>
<keyword evidence="36" id="KW-1185">Reference proteome</keyword>
<feature type="domain" description="Acyl-CoA dehydrogenase/oxidase N-terminal" evidence="34">
    <location>
        <begin position="74"/>
        <end position="184"/>
    </location>
</feature>
<dbReference type="AlphaFoldDB" id="A0A8S4N0A5"/>
<dbReference type="EC" id="1.3.8.8" evidence="6"/>
<feature type="domain" description="Acyl-CoA oxidase/dehydrogenase middle" evidence="33">
    <location>
        <begin position="188"/>
        <end position="285"/>
    </location>
</feature>
<accession>A0A8S4N0A5</accession>
<evidence type="ECO:0000256" key="21">
    <source>
        <dbReference type="ARBA" id="ARBA00047916"/>
    </source>
</evidence>
<evidence type="ECO:0000256" key="4">
    <source>
        <dbReference type="ARBA" id="ARBA00009347"/>
    </source>
</evidence>
<dbReference type="FunFam" id="2.40.110.10:FF:000002">
    <property type="entry name" value="Acyl-CoA dehydrogenase fadE12"/>
    <property type="match status" value="1"/>
</dbReference>
<evidence type="ECO:0000313" key="35">
    <source>
        <dbReference type="EMBL" id="CAH1774506.1"/>
    </source>
</evidence>
<dbReference type="PANTHER" id="PTHR48083:SF20">
    <property type="entry name" value="LONG-CHAIN SPECIFIC ACYL-COA DEHYDROGENASE, MITOCHONDRIAL"/>
    <property type="match status" value="1"/>
</dbReference>
<evidence type="ECO:0000256" key="9">
    <source>
        <dbReference type="ARBA" id="ARBA00022630"/>
    </source>
</evidence>
<comment type="catalytic activity">
    <reaction evidence="25">
        <text>oxidized [electron-transfer flavoprotein] + (9Z)-octadecenoyl-CoA + H(+) = (2E,9Z)-octadecadienoyl-CoA + reduced [electron-transfer flavoprotein]</text>
        <dbReference type="Rhea" id="RHEA:47300"/>
        <dbReference type="Rhea" id="RHEA-COMP:10685"/>
        <dbReference type="Rhea" id="RHEA-COMP:10686"/>
        <dbReference type="ChEBI" id="CHEBI:15378"/>
        <dbReference type="ChEBI" id="CHEBI:57387"/>
        <dbReference type="ChEBI" id="CHEBI:57692"/>
        <dbReference type="ChEBI" id="CHEBI:58307"/>
        <dbReference type="ChEBI" id="CHEBI:77553"/>
    </reaction>
    <physiologicalReaction direction="left-to-right" evidence="25">
        <dbReference type="Rhea" id="RHEA:47301"/>
    </physiologicalReaction>
</comment>
<comment type="catalytic activity">
    <reaction evidence="30">
        <text>octadecanoyl-CoA + oxidized [electron-transfer flavoprotein] + H(+) = (2E)-octadecenoyl-CoA + reduced [electron-transfer flavoprotein]</text>
        <dbReference type="Rhea" id="RHEA:47240"/>
        <dbReference type="Rhea" id="RHEA-COMP:10685"/>
        <dbReference type="Rhea" id="RHEA-COMP:10686"/>
        <dbReference type="ChEBI" id="CHEBI:15378"/>
        <dbReference type="ChEBI" id="CHEBI:57394"/>
        <dbReference type="ChEBI" id="CHEBI:57692"/>
        <dbReference type="ChEBI" id="CHEBI:58307"/>
        <dbReference type="ChEBI" id="CHEBI:71412"/>
    </reaction>
    <physiologicalReaction direction="left-to-right" evidence="30">
        <dbReference type="Rhea" id="RHEA:47241"/>
    </physiologicalReaction>
</comment>
<comment type="catalytic activity">
    <reaction evidence="19">
        <text>decanoyl-CoA + oxidized [electron-transfer flavoprotein] + H(+) = (2E)-decenoyl-CoA + reduced [electron-transfer flavoprotein]</text>
        <dbReference type="Rhea" id="RHEA:48176"/>
        <dbReference type="Rhea" id="RHEA-COMP:10685"/>
        <dbReference type="Rhea" id="RHEA-COMP:10686"/>
        <dbReference type="ChEBI" id="CHEBI:15378"/>
        <dbReference type="ChEBI" id="CHEBI:57692"/>
        <dbReference type="ChEBI" id="CHEBI:58307"/>
        <dbReference type="ChEBI" id="CHEBI:61406"/>
        <dbReference type="ChEBI" id="CHEBI:61430"/>
    </reaction>
    <physiologicalReaction direction="left-to-right" evidence="19">
        <dbReference type="Rhea" id="RHEA:48177"/>
    </physiologicalReaction>
</comment>
<name>A0A8S4N0A5_OWEFU</name>
<evidence type="ECO:0000256" key="10">
    <source>
        <dbReference type="ARBA" id="ARBA00022827"/>
    </source>
</evidence>
<evidence type="ECO:0000259" key="32">
    <source>
        <dbReference type="Pfam" id="PF00441"/>
    </source>
</evidence>
<comment type="function">
    <text evidence="17">Long-chain specific acyl-CoA dehydrogenase is one of the acyl-CoA dehydrogenases that catalyze the first step of mitochondrial fatty acid beta-oxidation, an aerobic process breaking down fatty acids into acetyl-CoA and allowing the production of energy from fats. The first step of fatty acid beta-oxidation consists in the removal of one hydrogen from C-2 and C-3 of the straight-chain fatty acyl-CoA thioester, resulting in the formation of trans-2-enoyl-CoA. Among the different mitochondrial acyl-CoA dehydrogenases, long-chain specific acyl-CoA dehydrogenase can act on saturated and unsaturated acyl-CoAs with 6 to 24 carbons with a preference for 8 to 18 carbons long primary chains.</text>
</comment>
<dbReference type="InterPro" id="IPR013786">
    <property type="entry name" value="AcylCoA_DH/ox_N"/>
</dbReference>
<proteinExistence type="inferred from homology"/>
<evidence type="ECO:0000256" key="29">
    <source>
        <dbReference type="ARBA" id="ARBA00049192"/>
    </source>
</evidence>
<dbReference type="GO" id="GO:0005759">
    <property type="term" value="C:mitochondrial matrix"/>
    <property type="evidence" value="ECO:0007669"/>
    <property type="project" value="UniProtKB-SubCell"/>
</dbReference>
<dbReference type="Proteomes" id="UP000749559">
    <property type="component" value="Unassembled WGS sequence"/>
</dbReference>
<comment type="catalytic activity">
    <reaction evidence="23">
        <text>tetracosanoyl-CoA + oxidized [electron-transfer flavoprotein] + H(+) = (2E)-tetracosenoyl-CoA + reduced [electron-transfer flavoprotein]</text>
        <dbReference type="Rhea" id="RHEA:47232"/>
        <dbReference type="Rhea" id="RHEA-COMP:10685"/>
        <dbReference type="Rhea" id="RHEA-COMP:10686"/>
        <dbReference type="ChEBI" id="CHEBI:15378"/>
        <dbReference type="ChEBI" id="CHEBI:57692"/>
        <dbReference type="ChEBI" id="CHEBI:58307"/>
        <dbReference type="ChEBI" id="CHEBI:65052"/>
        <dbReference type="ChEBI" id="CHEBI:74693"/>
    </reaction>
    <physiologicalReaction direction="left-to-right" evidence="23">
        <dbReference type="Rhea" id="RHEA:47233"/>
    </physiologicalReaction>
</comment>
<dbReference type="GO" id="GO:0050660">
    <property type="term" value="F:flavin adenine dinucleotide binding"/>
    <property type="evidence" value="ECO:0007669"/>
    <property type="project" value="InterPro"/>
</dbReference>
<dbReference type="PROSITE" id="PS00072">
    <property type="entry name" value="ACYL_COA_DH_1"/>
    <property type="match status" value="1"/>
</dbReference>
<comment type="subcellular location">
    <subcellularLocation>
        <location evidence="2">Mitochondrion matrix</location>
    </subcellularLocation>
</comment>
<dbReference type="PANTHER" id="PTHR48083">
    <property type="entry name" value="MEDIUM-CHAIN SPECIFIC ACYL-COA DEHYDROGENASE, MITOCHONDRIAL-RELATED"/>
    <property type="match status" value="1"/>
</dbReference>
<keyword evidence="8" id="KW-0597">Phosphoprotein</keyword>
<comment type="catalytic activity">
    <reaction evidence="20">
        <text>dodecanoyl-CoA + oxidized [electron-transfer flavoprotein] + H(+) = (2E)-dodecenoyl-CoA + reduced [electron-transfer flavoprotein]</text>
        <dbReference type="Rhea" id="RHEA:47296"/>
        <dbReference type="Rhea" id="RHEA-COMP:10685"/>
        <dbReference type="Rhea" id="RHEA-COMP:10686"/>
        <dbReference type="ChEBI" id="CHEBI:15378"/>
        <dbReference type="ChEBI" id="CHEBI:57330"/>
        <dbReference type="ChEBI" id="CHEBI:57375"/>
        <dbReference type="ChEBI" id="CHEBI:57692"/>
        <dbReference type="ChEBI" id="CHEBI:58307"/>
    </reaction>
    <physiologicalReaction direction="left-to-right" evidence="20">
        <dbReference type="Rhea" id="RHEA:47297"/>
    </physiologicalReaction>
</comment>
<comment type="pathway">
    <text evidence="3">Lipid metabolism; mitochondrial fatty acid beta-oxidation.</text>
</comment>
<dbReference type="InterPro" id="IPR009075">
    <property type="entry name" value="AcylCo_DH/oxidase_C"/>
</dbReference>
<dbReference type="Pfam" id="PF00441">
    <property type="entry name" value="Acyl-CoA_dh_1"/>
    <property type="match status" value="1"/>
</dbReference>
<gene>
    <name evidence="35" type="ORF">OFUS_LOCUS1948</name>
</gene>
<dbReference type="GO" id="GO:0042758">
    <property type="term" value="P:long-chain fatty acid catabolic process"/>
    <property type="evidence" value="ECO:0007669"/>
    <property type="project" value="InterPro"/>
</dbReference>
<evidence type="ECO:0000256" key="23">
    <source>
        <dbReference type="ARBA" id="ARBA00048086"/>
    </source>
</evidence>
<evidence type="ECO:0000256" key="18">
    <source>
        <dbReference type="ARBA" id="ARBA00047434"/>
    </source>
</evidence>
<evidence type="ECO:0000256" key="25">
    <source>
        <dbReference type="ARBA" id="ARBA00048725"/>
    </source>
</evidence>
<evidence type="ECO:0000256" key="2">
    <source>
        <dbReference type="ARBA" id="ARBA00004305"/>
    </source>
</evidence>
<dbReference type="GO" id="GO:0033539">
    <property type="term" value="P:fatty acid beta-oxidation using acyl-CoA dehydrogenase"/>
    <property type="evidence" value="ECO:0007669"/>
    <property type="project" value="TreeGrafter"/>
</dbReference>
<evidence type="ECO:0000256" key="28">
    <source>
        <dbReference type="ARBA" id="ARBA00049140"/>
    </source>
</evidence>
<keyword evidence="13" id="KW-0007">Acetylation</keyword>
<comment type="catalytic activity">
    <reaction evidence="22">
        <text>docosanoyl-CoA + oxidized [electron-transfer flavoprotein] + H(+) = (2E)-docosenoyl-CoA + reduced [electron-transfer flavoprotein]</text>
        <dbReference type="Rhea" id="RHEA:47228"/>
        <dbReference type="Rhea" id="RHEA-COMP:10685"/>
        <dbReference type="Rhea" id="RHEA-COMP:10686"/>
        <dbReference type="ChEBI" id="CHEBI:15378"/>
        <dbReference type="ChEBI" id="CHEBI:57692"/>
        <dbReference type="ChEBI" id="CHEBI:58307"/>
        <dbReference type="ChEBI" id="CHEBI:65059"/>
        <dbReference type="ChEBI" id="CHEBI:74692"/>
    </reaction>
    <physiologicalReaction direction="left-to-right" evidence="22">
        <dbReference type="Rhea" id="RHEA:47229"/>
    </physiologicalReaction>
</comment>
<evidence type="ECO:0000256" key="22">
    <source>
        <dbReference type="ARBA" id="ARBA00048020"/>
    </source>
</evidence>
<keyword evidence="14 31" id="KW-0560">Oxidoreductase</keyword>
<comment type="cofactor">
    <cofactor evidence="1 31">
        <name>FAD</name>
        <dbReference type="ChEBI" id="CHEBI:57692"/>
    </cofactor>
</comment>
<evidence type="ECO:0000256" key="27">
    <source>
        <dbReference type="ARBA" id="ARBA00049038"/>
    </source>
</evidence>
<dbReference type="InterPro" id="IPR006091">
    <property type="entry name" value="Acyl-CoA_Oxase/DH_mid-dom"/>
</dbReference>
<evidence type="ECO:0000256" key="26">
    <source>
        <dbReference type="ARBA" id="ARBA00048877"/>
    </source>
</evidence>
<dbReference type="SUPFAM" id="SSF56645">
    <property type="entry name" value="Acyl-CoA dehydrogenase NM domain-like"/>
    <property type="match status" value="1"/>
</dbReference>
<dbReference type="CDD" id="cd01160">
    <property type="entry name" value="LCAD"/>
    <property type="match status" value="1"/>
</dbReference>
<organism evidence="35 36">
    <name type="scientific">Owenia fusiformis</name>
    <name type="common">Polychaete worm</name>
    <dbReference type="NCBI Taxonomy" id="6347"/>
    <lineage>
        <taxon>Eukaryota</taxon>
        <taxon>Metazoa</taxon>
        <taxon>Spiralia</taxon>
        <taxon>Lophotrochozoa</taxon>
        <taxon>Annelida</taxon>
        <taxon>Polychaeta</taxon>
        <taxon>Sedentaria</taxon>
        <taxon>Canalipalpata</taxon>
        <taxon>Sabellida</taxon>
        <taxon>Oweniida</taxon>
        <taxon>Oweniidae</taxon>
        <taxon>Owenia</taxon>
    </lineage>
</organism>
<dbReference type="Gene3D" id="1.10.540.10">
    <property type="entry name" value="Acyl-CoA dehydrogenase/oxidase, N-terminal domain"/>
    <property type="match status" value="1"/>
</dbReference>
<dbReference type="Gene3D" id="2.40.110.10">
    <property type="entry name" value="Butyryl-CoA Dehydrogenase, subunit A, domain 2"/>
    <property type="match status" value="1"/>
</dbReference>
<evidence type="ECO:0000256" key="5">
    <source>
        <dbReference type="ARBA" id="ARBA00011881"/>
    </source>
</evidence>
<keyword evidence="16" id="KW-0496">Mitochondrion</keyword>
<dbReference type="SUPFAM" id="SSF47203">
    <property type="entry name" value="Acyl-CoA dehydrogenase C-terminal domain-like"/>
    <property type="match status" value="1"/>
</dbReference>
<keyword evidence="15" id="KW-0443">Lipid metabolism</keyword>
<evidence type="ECO:0000256" key="17">
    <source>
        <dbReference type="ARBA" id="ARBA00045155"/>
    </source>
</evidence>
<dbReference type="OrthoDB" id="9988775at2759"/>
<evidence type="ECO:0000256" key="7">
    <source>
        <dbReference type="ARBA" id="ARBA00014123"/>
    </source>
</evidence>
<comment type="catalytic activity">
    <reaction evidence="28">
        <text>eicosanoyl-CoA + oxidized [electron-transfer flavoprotein] + H(+) = (2E)-eicosenoyl-CoA + reduced [electron-transfer flavoprotein]</text>
        <dbReference type="Rhea" id="RHEA:47236"/>
        <dbReference type="Rhea" id="RHEA-COMP:10685"/>
        <dbReference type="Rhea" id="RHEA-COMP:10686"/>
        <dbReference type="ChEBI" id="CHEBI:15378"/>
        <dbReference type="ChEBI" id="CHEBI:57380"/>
        <dbReference type="ChEBI" id="CHEBI:57692"/>
        <dbReference type="ChEBI" id="CHEBI:58307"/>
        <dbReference type="ChEBI" id="CHEBI:74691"/>
    </reaction>
    <physiologicalReaction direction="left-to-right" evidence="28">
        <dbReference type="Rhea" id="RHEA:47237"/>
    </physiologicalReaction>
</comment>
<evidence type="ECO:0000256" key="6">
    <source>
        <dbReference type="ARBA" id="ARBA00012040"/>
    </source>
</evidence>
<evidence type="ECO:0000256" key="11">
    <source>
        <dbReference type="ARBA" id="ARBA00022832"/>
    </source>
</evidence>
<dbReference type="InterPro" id="IPR036250">
    <property type="entry name" value="AcylCo_DH-like_C"/>
</dbReference>
<dbReference type="InterPro" id="IPR037069">
    <property type="entry name" value="AcylCoA_DH/ox_N_sf"/>
</dbReference>
<dbReference type="InterPro" id="IPR046373">
    <property type="entry name" value="Acyl-CoA_Oxase/DH_mid-dom_sf"/>
</dbReference>
<comment type="catalytic activity">
    <reaction evidence="27">
        <text>tetradecanoyl-CoA + oxidized [electron-transfer flavoprotein] + H(+) = (2E)-tetradecenoyl-CoA + reduced [electron-transfer flavoprotein]</text>
        <dbReference type="Rhea" id="RHEA:47316"/>
        <dbReference type="Rhea" id="RHEA-COMP:10685"/>
        <dbReference type="Rhea" id="RHEA-COMP:10686"/>
        <dbReference type="ChEBI" id="CHEBI:15378"/>
        <dbReference type="ChEBI" id="CHEBI:57385"/>
        <dbReference type="ChEBI" id="CHEBI:57692"/>
        <dbReference type="ChEBI" id="CHEBI:58307"/>
        <dbReference type="ChEBI" id="CHEBI:61405"/>
    </reaction>
    <physiologicalReaction direction="left-to-right" evidence="27">
        <dbReference type="Rhea" id="RHEA:47317"/>
    </physiologicalReaction>
</comment>
<evidence type="ECO:0000313" key="36">
    <source>
        <dbReference type="Proteomes" id="UP000749559"/>
    </source>
</evidence>
<dbReference type="PROSITE" id="PS00073">
    <property type="entry name" value="ACYL_COA_DH_2"/>
    <property type="match status" value="1"/>
</dbReference>
<feature type="domain" description="Acyl-CoA dehydrogenase/oxidase C-terminal" evidence="32">
    <location>
        <begin position="297"/>
        <end position="445"/>
    </location>
</feature>
<dbReference type="FunFam" id="1.20.140.10:FF:000020">
    <property type="entry name" value="Long-chain specific acyl-CoA dehydrogenase, mitochondrial"/>
    <property type="match status" value="1"/>
</dbReference>
<comment type="similarity">
    <text evidence="4 31">Belongs to the acyl-CoA dehydrogenase family.</text>
</comment>
<evidence type="ECO:0000256" key="1">
    <source>
        <dbReference type="ARBA" id="ARBA00001974"/>
    </source>
</evidence>
<evidence type="ECO:0000256" key="15">
    <source>
        <dbReference type="ARBA" id="ARBA00023098"/>
    </source>
</evidence>
<keyword evidence="10 31" id="KW-0274">FAD</keyword>
<evidence type="ECO:0000259" key="33">
    <source>
        <dbReference type="Pfam" id="PF02770"/>
    </source>
</evidence>
<evidence type="ECO:0000256" key="12">
    <source>
        <dbReference type="ARBA" id="ARBA00022946"/>
    </source>
</evidence>
<evidence type="ECO:0000259" key="34">
    <source>
        <dbReference type="Pfam" id="PF02771"/>
    </source>
</evidence>
<evidence type="ECO:0000256" key="30">
    <source>
        <dbReference type="ARBA" id="ARBA00049224"/>
    </source>
</evidence>
<dbReference type="Pfam" id="PF02771">
    <property type="entry name" value="Acyl-CoA_dh_N"/>
    <property type="match status" value="1"/>
</dbReference>
<dbReference type="InterPro" id="IPR009100">
    <property type="entry name" value="AcylCoA_DH/oxidase_NM_dom_sf"/>
</dbReference>
<dbReference type="InterPro" id="IPR050741">
    <property type="entry name" value="Acyl-CoA_dehydrogenase"/>
</dbReference>
<protein>
    <recommendedName>
        <fullName evidence="7">Long-chain specific acyl-CoA dehydrogenase, mitochondrial</fullName>
        <ecNumber evidence="6">1.3.8.8</ecNumber>
    </recommendedName>
</protein>
<comment type="caution">
    <text evidence="35">The sequence shown here is derived from an EMBL/GenBank/DDBJ whole genome shotgun (WGS) entry which is preliminary data.</text>
</comment>